<dbReference type="SUPFAM" id="SSF53474">
    <property type="entry name" value="alpha/beta-Hydrolases"/>
    <property type="match status" value="1"/>
</dbReference>
<comment type="similarity">
    <text evidence="1">Belongs to the AB hydrolase superfamily.</text>
</comment>
<dbReference type="PANTHER" id="PTHR22946">
    <property type="entry name" value="DIENELACTONE HYDROLASE DOMAIN-CONTAINING PROTEIN-RELATED"/>
    <property type="match status" value="1"/>
</dbReference>
<gene>
    <name evidence="3" type="ORF">AVDCRST_MAG17-461</name>
</gene>
<dbReference type="Gene3D" id="3.40.50.1820">
    <property type="entry name" value="alpha/beta hydrolase"/>
    <property type="match status" value="1"/>
</dbReference>
<organism evidence="3">
    <name type="scientific">uncultured Solirubrobacterales bacterium</name>
    <dbReference type="NCBI Taxonomy" id="768556"/>
    <lineage>
        <taxon>Bacteria</taxon>
        <taxon>Bacillati</taxon>
        <taxon>Actinomycetota</taxon>
        <taxon>Thermoleophilia</taxon>
        <taxon>Solirubrobacterales</taxon>
        <taxon>environmental samples</taxon>
    </lineage>
</organism>
<evidence type="ECO:0000313" key="3">
    <source>
        <dbReference type="EMBL" id="CAA9485782.1"/>
    </source>
</evidence>
<dbReference type="AlphaFoldDB" id="A0A6J4S692"/>
<proteinExistence type="inferred from homology"/>
<dbReference type="Pfam" id="PF12146">
    <property type="entry name" value="Hydrolase_4"/>
    <property type="match status" value="1"/>
</dbReference>
<evidence type="ECO:0000256" key="1">
    <source>
        <dbReference type="ARBA" id="ARBA00008645"/>
    </source>
</evidence>
<dbReference type="InterPro" id="IPR022742">
    <property type="entry name" value="Hydrolase_4"/>
</dbReference>
<evidence type="ECO:0000259" key="2">
    <source>
        <dbReference type="Pfam" id="PF12146"/>
    </source>
</evidence>
<dbReference type="EMBL" id="CADCVV010000033">
    <property type="protein sequence ID" value="CAA9485782.1"/>
    <property type="molecule type" value="Genomic_DNA"/>
</dbReference>
<dbReference type="InterPro" id="IPR029058">
    <property type="entry name" value="AB_hydrolase_fold"/>
</dbReference>
<dbReference type="InterPro" id="IPR050261">
    <property type="entry name" value="FrsA_esterase"/>
</dbReference>
<feature type="domain" description="Serine aminopeptidase S33" evidence="2">
    <location>
        <begin position="36"/>
        <end position="135"/>
    </location>
</feature>
<reference evidence="3" key="1">
    <citation type="submission" date="2020-02" db="EMBL/GenBank/DDBJ databases">
        <authorList>
            <person name="Meier V. D."/>
        </authorList>
    </citation>
    <scope>NUCLEOTIDE SEQUENCE</scope>
    <source>
        <strain evidence="3">AVDCRST_MAG17</strain>
    </source>
</reference>
<name>A0A6J4S692_9ACTN</name>
<sequence length="246" mass="26684">MIAGIMEVKVHPVPDPPELGTRDGLSYALFLPEGTPTAGLLILHGAGSAKESHFGFARSARAQGLAALAYDARGHGSSTGEFGATAFGDALSMLDLLREHAPAVGVRGSSMGGFCALHVAAMEPKVVAVVAICPAPEDMLLRMLRSGEEEPEFRFDREDLERWLSTLSVYEAVRRLPSDTRLLLMHAQGDARVPWTVSEELHARAAVERKRLLVVPGGHHRSVQHDLELQAESLRFVERAAERRAP</sequence>
<protein>
    <recommendedName>
        <fullName evidence="2">Serine aminopeptidase S33 domain-containing protein</fullName>
    </recommendedName>
</protein>
<accession>A0A6J4S692</accession>